<proteinExistence type="predicted"/>
<dbReference type="Proteomes" id="UP001165080">
    <property type="component" value="Unassembled WGS sequence"/>
</dbReference>
<sequence>MAARPSAAPRFRAGLAWGAVYEGGRIGTARSTGHERGRSQPQLLSGLAALQPLVAPAVWPASAVRANAAHQALAEQRVLAVKGAGAGPSQCDVRATRALP</sequence>
<dbReference type="AlphaFoldDB" id="A0A9W6BMZ1"/>
<keyword evidence="2" id="KW-1185">Reference proteome</keyword>
<evidence type="ECO:0000313" key="1">
    <source>
        <dbReference type="EMBL" id="GLC54938.1"/>
    </source>
</evidence>
<dbReference type="EMBL" id="BRXU01000011">
    <property type="protein sequence ID" value="GLC54938.1"/>
    <property type="molecule type" value="Genomic_DNA"/>
</dbReference>
<comment type="caution">
    <text evidence="1">The sequence shown here is derived from an EMBL/GenBank/DDBJ whole genome shotgun (WGS) entry which is preliminary data.</text>
</comment>
<protein>
    <submittedName>
        <fullName evidence="1">Uncharacterized protein</fullName>
    </submittedName>
</protein>
<evidence type="ECO:0000313" key="2">
    <source>
        <dbReference type="Proteomes" id="UP001165080"/>
    </source>
</evidence>
<reference evidence="1 2" key="1">
    <citation type="journal article" date="2023" name="Commun. Biol.">
        <title>Reorganization of the ancestral sex-determining regions during the evolution of trioecy in Pleodorina starrii.</title>
        <authorList>
            <person name="Takahashi K."/>
            <person name="Suzuki S."/>
            <person name="Kawai-Toyooka H."/>
            <person name="Yamamoto K."/>
            <person name="Hamaji T."/>
            <person name="Ootsuki R."/>
            <person name="Yamaguchi H."/>
            <person name="Kawachi M."/>
            <person name="Higashiyama T."/>
            <person name="Nozaki H."/>
        </authorList>
    </citation>
    <scope>NUCLEOTIDE SEQUENCE [LARGE SCALE GENOMIC DNA]</scope>
    <source>
        <strain evidence="1 2">NIES-4479</strain>
    </source>
</reference>
<organism evidence="1 2">
    <name type="scientific">Pleodorina starrii</name>
    <dbReference type="NCBI Taxonomy" id="330485"/>
    <lineage>
        <taxon>Eukaryota</taxon>
        <taxon>Viridiplantae</taxon>
        <taxon>Chlorophyta</taxon>
        <taxon>core chlorophytes</taxon>
        <taxon>Chlorophyceae</taxon>
        <taxon>CS clade</taxon>
        <taxon>Chlamydomonadales</taxon>
        <taxon>Volvocaceae</taxon>
        <taxon>Pleodorina</taxon>
    </lineage>
</organism>
<accession>A0A9W6BMZ1</accession>
<gene>
    <name evidence="1" type="primary">PLESTMB000357</name>
    <name evidence="1" type="ORF">PLESTB_000922500</name>
</gene>
<name>A0A9W6BMZ1_9CHLO</name>